<keyword evidence="1" id="KW-0812">Transmembrane</keyword>
<gene>
    <name evidence="3" type="ORF">BFO01nite_43500</name>
</gene>
<keyword evidence="1" id="KW-0472">Membrane</keyword>
<dbReference type="InterPro" id="IPR012495">
    <property type="entry name" value="TadE-like_dom"/>
</dbReference>
<organism evidence="3 4">
    <name type="scientific">Brevibacillus formosus</name>
    <dbReference type="NCBI Taxonomy" id="54913"/>
    <lineage>
        <taxon>Bacteria</taxon>
        <taxon>Bacillati</taxon>
        <taxon>Bacillota</taxon>
        <taxon>Bacilli</taxon>
        <taxon>Bacillales</taxon>
        <taxon>Paenibacillaceae</taxon>
        <taxon>Brevibacillus</taxon>
    </lineage>
</organism>
<dbReference type="EMBL" id="BJOL01000028">
    <property type="protein sequence ID" value="GED60218.1"/>
    <property type="molecule type" value="Genomic_DNA"/>
</dbReference>
<reference evidence="3 4" key="1">
    <citation type="submission" date="2019-06" db="EMBL/GenBank/DDBJ databases">
        <title>Whole genome shotgun sequence of Brevibacillus formosus NBRC 15716.</title>
        <authorList>
            <person name="Hosoyama A."/>
            <person name="Uohara A."/>
            <person name="Ohji S."/>
            <person name="Ichikawa N."/>
        </authorList>
    </citation>
    <scope>NUCLEOTIDE SEQUENCE [LARGE SCALE GENOMIC DNA]</scope>
    <source>
        <strain evidence="3 4">NBRC 15716</strain>
    </source>
</reference>
<proteinExistence type="predicted"/>
<name>A0ABQ0TFF9_9BACL</name>
<feature type="transmembrane region" description="Helical" evidence="1">
    <location>
        <begin position="34"/>
        <end position="60"/>
    </location>
</feature>
<feature type="domain" description="TadE-like" evidence="2">
    <location>
        <begin position="28"/>
        <end position="69"/>
    </location>
</feature>
<protein>
    <recommendedName>
        <fullName evidence="2">TadE-like domain-containing protein</fullName>
    </recommendedName>
</protein>
<evidence type="ECO:0000313" key="3">
    <source>
        <dbReference type="EMBL" id="GED60218.1"/>
    </source>
</evidence>
<sequence>MMRGSLQISAKGDERRMRLKRIVANEKGSVTVEFIAILPFVFLIMLICWQFLVGVYGVIISQSAANEAAKVYAITGNSGEAMQAAKNVVNAAGGYISFNDCDITGNGSGYFTAKVGVQMELAFLPDWLYIEKEDRYISFDREITSRVMN</sequence>
<dbReference type="Proteomes" id="UP000319498">
    <property type="component" value="Unassembled WGS sequence"/>
</dbReference>
<evidence type="ECO:0000256" key="1">
    <source>
        <dbReference type="SAM" id="Phobius"/>
    </source>
</evidence>
<evidence type="ECO:0000313" key="4">
    <source>
        <dbReference type="Proteomes" id="UP000319498"/>
    </source>
</evidence>
<keyword evidence="1" id="KW-1133">Transmembrane helix</keyword>
<evidence type="ECO:0000259" key="2">
    <source>
        <dbReference type="Pfam" id="PF07811"/>
    </source>
</evidence>
<keyword evidence="4" id="KW-1185">Reference proteome</keyword>
<accession>A0ABQ0TFF9</accession>
<dbReference type="Pfam" id="PF07811">
    <property type="entry name" value="TadE"/>
    <property type="match status" value="1"/>
</dbReference>
<comment type="caution">
    <text evidence="3">The sequence shown here is derived from an EMBL/GenBank/DDBJ whole genome shotgun (WGS) entry which is preliminary data.</text>
</comment>